<dbReference type="EMBL" id="GEGO01007419">
    <property type="protein sequence ID" value="JAR87985.1"/>
    <property type="molecule type" value="Transcribed_RNA"/>
</dbReference>
<dbReference type="Gene3D" id="2.40.70.10">
    <property type="entry name" value="Acid Proteases"/>
    <property type="match status" value="1"/>
</dbReference>
<dbReference type="InterPro" id="IPR043502">
    <property type="entry name" value="DNA/RNA_pol_sf"/>
</dbReference>
<evidence type="ECO:0000313" key="8">
    <source>
        <dbReference type="EMBL" id="JAR87985.1"/>
    </source>
</evidence>
<accession>A0A147BCB7</accession>
<keyword evidence="5" id="KW-0479">Metal-binding</keyword>
<dbReference type="AlphaFoldDB" id="A0A147BCB7"/>
<dbReference type="GO" id="GO:0071897">
    <property type="term" value="P:DNA biosynthetic process"/>
    <property type="evidence" value="ECO:0007669"/>
    <property type="project" value="UniProtKB-ARBA"/>
</dbReference>
<keyword evidence="2" id="KW-0548">Nucleotidyltransferase</keyword>
<keyword evidence="3" id="KW-0540">Nuclease</keyword>
<feature type="domain" description="CCHC-type" evidence="7">
    <location>
        <begin position="221"/>
        <end position="234"/>
    </location>
</feature>
<keyword evidence="5" id="KW-0862">Zinc</keyword>
<keyword evidence="4" id="KW-0255">Endonuclease</keyword>
<feature type="region of interest" description="Disordered" evidence="6">
    <location>
        <begin position="199"/>
        <end position="219"/>
    </location>
</feature>
<evidence type="ECO:0000259" key="7">
    <source>
        <dbReference type="PROSITE" id="PS50158"/>
    </source>
</evidence>
<dbReference type="InterPro" id="IPR036875">
    <property type="entry name" value="Znf_CCHC_sf"/>
</dbReference>
<evidence type="ECO:0000256" key="6">
    <source>
        <dbReference type="SAM" id="MobiDB-lite"/>
    </source>
</evidence>
<protein>
    <submittedName>
        <fullName evidence="8">Putative tick transposon</fullName>
    </submittedName>
</protein>
<evidence type="ECO:0000256" key="4">
    <source>
        <dbReference type="ARBA" id="ARBA00022759"/>
    </source>
</evidence>
<sequence length="549" mass="61271">MATSVTLVVGRLGHMEPFDDSASDWISYDERLTSFLRFNKVPEEDKVHAFLIFIGPKTYGLLKSLTASSLPSSKTFDQLWRILGDHLAPRPSVIGERSIFYRRSQNETESIADFVAELRKLSQSCDFEGFLDEALRDRFVCGLRRVDIQRVLFAEDKKLTFAKAVERALAMEAATKNVAEVQRTEENFSDVHKFNATRKPLQKQVSTKPSGTEGKPPSKHCFRCGSPKHMSKDCVHAPATCFGCGKKGHIQRICQADKRANESNHRKNLKVLSRASDVALNGVTCPEQKLINVCVIINETPLEMELDTGAAVSAISAKQQQRLFPSLQLTATALHLQTYTGALVEPKGVVDVTVQHNGQIHVLPLYVIEQGGPPLLGRQWLQRFRLNWNTIFTCNKLSSALGTTDKGAQAEVSKLLSKYSNLFKEELGYIKGEKAEVFLKEDARPRFLKARSVPFALVPAVEKELKRMEEIGVITPITTCEFATPVVPVVKKDGNIRLCGDYKTTVNSMLDTNRYPLPRVEEIFAALAGGQEFSIIDLNRAYQQVVLAD</sequence>
<reference evidence="8" key="1">
    <citation type="journal article" date="2018" name="PLoS Negl. Trop. Dis.">
        <title>Sialome diversity of ticks revealed by RNAseq of single tick salivary glands.</title>
        <authorList>
            <person name="Perner J."/>
            <person name="Kropackova S."/>
            <person name="Kopacek P."/>
            <person name="Ribeiro J.M."/>
        </authorList>
    </citation>
    <scope>NUCLEOTIDE SEQUENCE</scope>
    <source>
        <strain evidence="8">Siblings of single egg batch collected in Ceske Budejovice</strain>
        <tissue evidence="8">Salivary glands</tissue>
    </source>
</reference>
<dbReference type="GO" id="GO:0016779">
    <property type="term" value="F:nucleotidyltransferase activity"/>
    <property type="evidence" value="ECO:0007669"/>
    <property type="project" value="UniProtKB-KW"/>
</dbReference>
<evidence type="ECO:0000256" key="5">
    <source>
        <dbReference type="PROSITE-ProRule" id="PRU00047"/>
    </source>
</evidence>
<dbReference type="SUPFAM" id="SSF57756">
    <property type="entry name" value="Retrovirus zinc finger-like domains"/>
    <property type="match status" value="1"/>
</dbReference>
<dbReference type="GO" id="GO:0008270">
    <property type="term" value="F:zinc ion binding"/>
    <property type="evidence" value="ECO:0007669"/>
    <property type="project" value="UniProtKB-KW"/>
</dbReference>
<dbReference type="SMART" id="SM00343">
    <property type="entry name" value="ZnF_C2HC"/>
    <property type="match status" value="2"/>
</dbReference>
<keyword evidence="1" id="KW-0808">Transferase</keyword>
<dbReference type="GO" id="GO:0003676">
    <property type="term" value="F:nucleic acid binding"/>
    <property type="evidence" value="ECO:0007669"/>
    <property type="project" value="InterPro"/>
</dbReference>
<organism evidence="8">
    <name type="scientific">Ixodes ricinus</name>
    <name type="common">Common tick</name>
    <name type="synonym">Acarus ricinus</name>
    <dbReference type="NCBI Taxonomy" id="34613"/>
    <lineage>
        <taxon>Eukaryota</taxon>
        <taxon>Metazoa</taxon>
        <taxon>Ecdysozoa</taxon>
        <taxon>Arthropoda</taxon>
        <taxon>Chelicerata</taxon>
        <taxon>Arachnida</taxon>
        <taxon>Acari</taxon>
        <taxon>Parasitiformes</taxon>
        <taxon>Ixodida</taxon>
        <taxon>Ixodoidea</taxon>
        <taxon>Ixodidae</taxon>
        <taxon>Ixodinae</taxon>
        <taxon>Ixodes</taxon>
    </lineage>
</organism>
<dbReference type="InterPro" id="IPR043128">
    <property type="entry name" value="Rev_trsase/Diguanyl_cyclase"/>
</dbReference>
<name>A0A147BCB7_IXORI</name>
<dbReference type="GO" id="GO:0004519">
    <property type="term" value="F:endonuclease activity"/>
    <property type="evidence" value="ECO:0007669"/>
    <property type="project" value="UniProtKB-KW"/>
</dbReference>
<dbReference type="InterPro" id="IPR021109">
    <property type="entry name" value="Peptidase_aspartic_dom_sf"/>
</dbReference>
<evidence type="ECO:0000256" key="2">
    <source>
        <dbReference type="ARBA" id="ARBA00022695"/>
    </source>
</evidence>
<dbReference type="Gene3D" id="3.10.10.10">
    <property type="entry name" value="HIV Type 1 Reverse Transcriptase, subunit A, domain 1"/>
    <property type="match status" value="1"/>
</dbReference>
<dbReference type="PROSITE" id="PS50158">
    <property type="entry name" value="ZF_CCHC"/>
    <property type="match status" value="2"/>
</dbReference>
<keyword evidence="5" id="KW-0863">Zinc-finger</keyword>
<dbReference type="SUPFAM" id="SSF50630">
    <property type="entry name" value="Acid proteases"/>
    <property type="match status" value="1"/>
</dbReference>
<keyword evidence="4" id="KW-0378">Hydrolase</keyword>
<dbReference type="Gene3D" id="4.10.60.10">
    <property type="entry name" value="Zinc finger, CCHC-type"/>
    <property type="match status" value="1"/>
</dbReference>
<dbReference type="InterPro" id="IPR050951">
    <property type="entry name" value="Retrovirus_Pol_polyprotein"/>
</dbReference>
<dbReference type="SUPFAM" id="SSF56672">
    <property type="entry name" value="DNA/RNA polymerases"/>
    <property type="match status" value="1"/>
</dbReference>
<feature type="domain" description="CCHC-type" evidence="7">
    <location>
        <begin position="241"/>
        <end position="254"/>
    </location>
</feature>
<evidence type="ECO:0000256" key="3">
    <source>
        <dbReference type="ARBA" id="ARBA00022722"/>
    </source>
</evidence>
<dbReference type="Gene3D" id="3.30.70.270">
    <property type="match status" value="1"/>
</dbReference>
<feature type="non-terminal residue" evidence="8">
    <location>
        <position position="549"/>
    </location>
</feature>
<evidence type="ECO:0000256" key="1">
    <source>
        <dbReference type="ARBA" id="ARBA00022679"/>
    </source>
</evidence>
<dbReference type="InterPro" id="IPR001878">
    <property type="entry name" value="Znf_CCHC"/>
</dbReference>
<dbReference type="PANTHER" id="PTHR37984:SF5">
    <property type="entry name" value="PROTEIN NYNRIN-LIKE"/>
    <property type="match status" value="1"/>
</dbReference>
<dbReference type="PANTHER" id="PTHR37984">
    <property type="entry name" value="PROTEIN CBG26694"/>
    <property type="match status" value="1"/>
</dbReference>
<proteinExistence type="predicted"/>